<dbReference type="Gene3D" id="3.40.50.2300">
    <property type="match status" value="1"/>
</dbReference>
<comment type="caution">
    <text evidence="9">The sequence shown here is derived from an EMBL/GenBank/DDBJ whole genome shotgun (WGS) entry which is preliminary data.</text>
</comment>
<dbReference type="PANTHER" id="PTHR32071">
    <property type="entry name" value="TRANSCRIPTIONAL REGULATORY PROTEIN"/>
    <property type="match status" value="1"/>
</dbReference>
<dbReference type="PANTHER" id="PTHR32071:SF113">
    <property type="entry name" value="ALGINATE BIOSYNTHESIS TRANSCRIPTIONAL REGULATORY PROTEIN ALGB"/>
    <property type="match status" value="1"/>
</dbReference>
<gene>
    <name evidence="9" type="ORF">KK083_20060</name>
</gene>
<dbReference type="PROSITE" id="PS50045">
    <property type="entry name" value="SIGMA54_INTERACT_4"/>
    <property type="match status" value="1"/>
</dbReference>
<evidence type="ECO:0000256" key="5">
    <source>
        <dbReference type="ARBA" id="ARBA00023163"/>
    </source>
</evidence>
<dbReference type="Gene3D" id="3.40.50.300">
    <property type="entry name" value="P-loop containing nucleotide triphosphate hydrolases"/>
    <property type="match status" value="1"/>
</dbReference>
<keyword evidence="4" id="KW-0238">DNA-binding</keyword>
<evidence type="ECO:0000256" key="2">
    <source>
        <dbReference type="ARBA" id="ARBA00022840"/>
    </source>
</evidence>
<dbReference type="Pfam" id="PF02954">
    <property type="entry name" value="HTH_8"/>
    <property type="match status" value="1"/>
</dbReference>
<feature type="domain" description="Sigma-54 factor interaction" evidence="7">
    <location>
        <begin position="156"/>
        <end position="385"/>
    </location>
</feature>
<dbReference type="RefSeq" id="WP_254166908.1">
    <property type="nucleotide sequence ID" value="NZ_JAHESF010000022.1"/>
</dbReference>
<reference evidence="9 10" key="1">
    <citation type="submission" date="2021-05" db="EMBL/GenBank/DDBJ databases">
        <title>A Polyphasic approach of four new species of the genus Ohtaekwangia: Ohtaekwangia histidinii sp. nov., Ohtaekwangia cretensis sp. nov., Ohtaekwangia indiensis sp. nov., Ohtaekwangia reichenbachii sp. nov. from diverse environment.</title>
        <authorList>
            <person name="Octaviana S."/>
        </authorList>
    </citation>
    <scope>NUCLEOTIDE SEQUENCE [LARGE SCALE GENOMIC DNA]</scope>
    <source>
        <strain evidence="9 10">PWU4</strain>
    </source>
</reference>
<feature type="modified residue" description="4-aspartylphosphate" evidence="6">
    <location>
        <position position="56"/>
    </location>
</feature>
<dbReference type="EMBL" id="JAHESF010000022">
    <property type="protein sequence ID" value="MBT1699202.1"/>
    <property type="molecule type" value="Genomic_DNA"/>
</dbReference>
<proteinExistence type="predicted"/>
<dbReference type="InterPro" id="IPR025944">
    <property type="entry name" value="Sigma_54_int_dom_CS"/>
</dbReference>
<dbReference type="PROSITE" id="PS00676">
    <property type="entry name" value="SIGMA54_INTERACT_2"/>
    <property type="match status" value="1"/>
</dbReference>
<dbReference type="PROSITE" id="PS50110">
    <property type="entry name" value="RESPONSE_REGULATORY"/>
    <property type="match status" value="1"/>
</dbReference>
<dbReference type="InterPro" id="IPR002078">
    <property type="entry name" value="Sigma_54_int"/>
</dbReference>
<evidence type="ECO:0000256" key="1">
    <source>
        <dbReference type="ARBA" id="ARBA00022741"/>
    </source>
</evidence>
<dbReference type="AlphaFoldDB" id="A0AAP2GR47"/>
<sequence length="457" mass="51338">MSKSSGRILLVDDDEFVLLSIKLLLEPHFASVKTTNNPERIPALFDRDQFDVVVLDMNFRQGDTTGNQGLFWLKKILSLSPDTQIVLITAYADIQVAVESIKEGALDFIVKPWQNEKLLATVKTANLVSQEKQKVRQLKSQQKSLVSALDQRYEPLIGKSEAISAIRKTIEKVAPTEAVVLILGQNGTGKEVIAREIHRHSTRSEGIFMAVDVGALSESIFESELFGHRKGAFTDAKEDRVGRFEAAAGGTLLLDEIGNLSLPLQAKLLTVLQHKKVIRLGTNEPIDLDVRIICATNCNLQAMVKEGKFREDLLYRINTVEITVPPLYDRPEDIPLIAAHFLTRFSQKYQKPYLKLAAPVITYLQQYRWPGNIRELQHALERAVIMCEGEQLTAEDFGSFQKQMAGDFMFDHLNLEKLEAWAIRKAIAKHSGNISHAAEELGLSRGALYRRMETYGI</sequence>
<evidence type="ECO:0000259" key="7">
    <source>
        <dbReference type="PROSITE" id="PS50045"/>
    </source>
</evidence>
<dbReference type="InterPro" id="IPR058031">
    <property type="entry name" value="AAA_lid_NorR"/>
</dbReference>
<dbReference type="GO" id="GO:0000160">
    <property type="term" value="P:phosphorelay signal transduction system"/>
    <property type="evidence" value="ECO:0007669"/>
    <property type="project" value="InterPro"/>
</dbReference>
<dbReference type="GO" id="GO:0006355">
    <property type="term" value="P:regulation of DNA-templated transcription"/>
    <property type="evidence" value="ECO:0007669"/>
    <property type="project" value="InterPro"/>
</dbReference>
<dbReference type="InterPro" id="IPR003593">
    <property type="entry name" value="AAA+_ATPase"/>
</dbReference>
<dbReference type="InterPro" id="IPR011006">
    <property type="entry name" value="CheY-like_superfamily"/>
</dbReference>
<dbReference type="InterPro" id="IPR009057">
    <property type="entry name" value="Homeodomain-like_sf"/>
</dbReference>
<dbReference type="PRINTS" id="PR01590">
    <property type="entry name" value="HTHFIS"/>
</dbReference>
<evidence type="ECO:0000313" key="10">
    <source>
        <dbReference type="Proteomes" id="UP001319200"/>
    </source>
</evidence>
<keyword evidence="10" id="KW-1185">Reference proteome</keyword>
<dbReference type="PROSITE" id="PS00688">
    <property type="entry name" value="SIGMA54_INTERACT_3"/>
    <property type="match status" value="1"/>
</dbReference>
<keyword evidence="2" id="KW-0067">ATP-binding</keyword>
<keyword evidence="3" id="KW-0805">Transcription regulation</keyword>
<keyword evidence="1" id="KW-0547">Nucleotide-binding</keyword>
<dbReference type="Proteomes" id="UP001319200">
    <property type="component" value="Unassembled WGS sequence"/>
</dbReference>
<dbReference type="InterPro" id="IPR002197">
    <property type="entry name" value="HTH_Fis"/>
</dbReference>
<dbReference type="CDD" id="cd00009">
    <property type="entry name" value="AAA"/>
    <property type="match status" value="1"/>
</dbReference>
<dbReference type="Gene3D" id="1.10.8.60">
    <property type="match status" value="1"/>
</dbReference>
<dbReference type="InterPro" id="IPR025943">
    <property type="entry name" value="Sigma_54_int_dom_ATP-bd_2"/>
</dbReference>
<evidence type="ECO:0000313" key="9">
    <source>
        <dbReference type="EMBL" id="MBT1699202.1"/>
    </source>
</evidence>
<dbReference type="GO" id="GO:0043565">
    <property type="term" value="F:sequence-specific DNA binding"/>
    <property type="evidence" value="ECO:0007669"/>
    <property type="project" value="InterPro"/>
</dbReference>
<keyword evidence="5" id="KW-0804">Transcription</keyword>
<dbReference type="Gene3D" id="1.10.10.60">
    <property type="entry name" value="Homeodomain-like"/>
    <property type="match status" value="1"/>
</dbReference>
<dbReference type="Pfam" id="PF00158">
    <property type="entry name" value="Sigma54_activat"/>
    <property type="match status" value="1"/>
</dbReference>
<dbReference type="SMART" id="SM00448">
    <property type="entry name" value="REC"/>
    <property type="match status" value="1"/>
</dbReference>
<dbReference type="SUPFAM" id="SSF52172">
    <property type="entry name" value="CheY-like"/>
    <property type="match status" value="1"/>
</dbReference>
<dbReference type="SUPFAM" id="SSF46689">
    <property type="entry name" value="Homeodomain-like"/>
    <property type="match status" value="1"/>
</dbReference>
<accession>A0AAP2GR47</accession>
<evidence type="ECO:0000256" key="6">
    <source>
        <dbReference type="PROSITE-ProRule" id="PRU00169"/>
    </source>
</evidence>
<organism evidence="9 10">
    <name type="scientific">Chryseosolibacter histidini</name>
    <dbReference type="NCBI Taxonomy" id="2782349"/>
    <lineage>
        <taxon>Bacteria</taxon>
        <taxon>Pseudomonadati</taxon>
        <taxon>Bacteroidota</taxon>
        <taxon>Cytophagia</taxon>
        <taxon>Cytophagales</taxon>
        <taxon>Chryseotaleaceae</taxon>
        <taxon>Chryseosolibacter</taxon>
    </lineage>
</organism>
<dbReference type="GO" id="GO:0005524">
    <property type="term" value="F:ATP binding"/>
    <property type="evidence" value="ECO:0007669"/>
    <property type="project" value="UniProtKB-KW"/>
</dbReference>
<dbReference type="InterPro" id="IPR001789">
    <property type="entry name" value="Sig_transdc_resp-reg_receiver"/>
</dbReference>
<dbReference type="SMART" id="SM00382">
    <property type="entry name" value="AAA"/>
    <property type="match status" value="1"/>
</dbReference>
<feature type="domain" description="Response regulatory" evidence="8">
    <location>
        <begin position="7"/>
        <end position="126"/>
    </location>
</feature>
<evidence type="ECO:0000256" key="3">
    <source>
        <dbReference type="ARBA" id="ARBA00023015"/>
    </source>
</evidence>
<dbReference type="Pfam" id="PF25601">
    <property type="entry name" value="AAA_lid_14"/>
    <property type="match status" value="1"/>
</dbReference>
<name>A0AAP2GR47_9BACT</name>
<keyword evidence="6" id="KW-0597">Phosphoprotein</keyword>
<dbReference type="Pfam" id="PF00072">
    <property type="entry name" value="Response_reg"/>
    <property type="match status" value="1"/>
</dbReference>
<dbReference type="InterPro" id="IPR027417">
    <property type="entry name" value="P-loop_NTPase"/>
</dbReference>
<dbReference type="FunFam" id="3.40.50.300:FF:000006">
    <property type="entry name" value="DNA-binding transcriptional regulator NtrC"/>
    <property type="match status" value="1"/>
</dbReference>
<evidence type="ECO:0000259" key="8">
    <source>
        <dbReference type="PROSITE" id="PS50110"/>
    </source>
</evidence>
<dbReference type="SUPFAM" id="SSF52540">
    <property type="entry name" value="P-loop containing nucleoside triphosphate hydrolases"/>
    <property type="match status" value="1"/>
</dbReference>
<protein>
    <submittedName>
        <fullName evidence="9">Sigma-54 dependent transcriptional regulator</fullName>
    </submittedName>
</protein>
<evidence type="ECO:0000256" key="4">
    <source>
        <dbReference type="ARBA" id="ARBA00023125"/>
    </source>
</evidence>